<protein>
    <submittedName>
        <fullName evidence="2">Uncharacterized protein</fullName>
    </submittedName>
</protein>
<reference evidence="2" key="1">
    <citation type="submission" date="2020-06" db="EMBL/GenBank/DDBJ databases">
        <authorList>
            <person name="Li T."/>
            <person name="Hu X."/>
            <person name="Zhang T."/>
            <person name="Song X."/>
            <person name="Zhang H."/>
            <person name="Dai N."/>
            <person name="Sheng W."/>
            <person name="Hou X."/>
            <person name="Wei L."/>
        </authorList>
    </citation>
    <scope>NUCLEOTIDE SEQUENCE</scope>
    <source>
        <strain evidence="2">KEN1</strain>
        <tissue evidence="2">Leaf</tissue>
    </source>
</reference>
<sequence length="115" mass="13242">MERFRDKERDDRKDKGNRENAPMKCVINTIVGGPVGGDSRRMRKKHGRNTREDRRTELIMNVEAGEEITFNRKDLNEGGGSQDDPMVIKLDIANFTVYKILVDNGAHRISYSRMC</sequence>
<reference evidence="2" key="2">
    <citation type="journal article" date="2024" name="Plant">
        <title>Genomic evolution and insights into agronomic trait innovations of Sesamum species.</title>
        <authorList>
            <person name="Miao H."/>
            <person name="Wang L."/>
            <person name="Qu L."/>
            <person name="Liu H."/>
            <person name="Sun Y."/>
            <person name="Le M."/>
            <person name="Wang Q."/>
            <person name="Wei S."/>
            <person name="Zheng Y."/>
            <person name="Lin W."/>
            <person name="Duan Y."/>
            <person name="Cao H."/>
            <person name="Xiong S."/>
            <person name="Wang X."/>
            <person name="Wei L."/>
            <person name="Li C."/>
            <person name="Ma Q."/>
            <person name="Ju M."/>
            <person name="Zhao R."/>
            <person name="Li G."/>
            <person name="Mu C."/>
            <person name="Tian Q."/>
            <person name="Mei H."/>
            <person name="Zhang T."/>
            <person name="Gao T."/>
            <person name="Zhang H."/>
        </authorList>
    </citation>
    <scope>NUCLEOTIDE SEQUENCE</scope>
    <source>
        <strain evidence="2">KEN1</strain>
    </source>
</reference>
<feature type="compositionally biased region" description="Basic and acidic residues" evidence="1">
    <location>
        <begin position="1"/>
        <end position="18"/>
    </location>
</feature>
<organism evidence="2">
    <name type="scientific">Sesamum latifolium</name>
    <dbReference type="NCBI Taxonomy" id="2727402"/>
    <lineage>
        <taxon>Eukaryota</taxon>
        <taxon>Viridiplantae</taxon>
        <taxon>Streptophyta</taxon>
        <taxon>Embryophyta</taxon>
        <taxon>Tracheophyta</taxon>
        <taxon>Spermatophyta</taxon>
        <taxon>Magnoliopsida</taxon>
        <taxon>eudicotyledons</taxon>
        <taxon>Gunneridae</taxon>
        <taxon>Pentapetalae</taxon>
        <taxon>asterids</taxon>
        <taxon>lamiids</taxon>
        <taxon>Lamiales</taxon>
        <taxon>Pedaliaceae</taxon>
        <taxon>Sesamum</taxon>
    </lineage>
</organism>
<accession>A0AAW2WAX8</accession>
<evidence type="ECO:0000256" key="1">
    <source>
        <dbReference type="SAM" id="MobiDB-lite"/>
    </source>
</evidence>
<dbReference type="AlphaFoldDB" id="A0AAW2WAX8"/>
<feature type="region of interest" description="Disordered" evidence="1">
    <location>
        <begin position="1"/>
        <end position="53"/>
    </location>
</feature>
<gene>
    <name evidence="2" type="ORF">Slati_2380200</name>
</gene>
<name>A0AAW2WAX8_9LAMI</name>
<dbReference type="EMBL" id="JACGWN010000008">
    <property type="protein sequence ID" value="KAL0438972.1"/>
    <property type="molecule type" value="Genomic_DNA"/>
</dbReference>
<evidence type="ECO:0000313" key="2">
    <source>
        <dbReference type="EMBL" id="KAL0438972.1"/>
    </source>
</evidence>
<proteinExistence type="predicted"/>
<comment type="caution">
    <text evidence="2">The sequence shown here is derived from an EMBL/GenBank/DDBJ whole genome shotgun (WGS) entry which is preliminary data.</text>
</comment>